<dbReference type="OrthoDB" id="9793389at2"/>
<dbReference type="RefSeq" id="WP_089752302.1">
    <property type="nucleotide sequence ID" value="NZ_FOOG01000021.1"/>
</dbReference>
<dbReference type="CDD" id="cd04301">
    <property type="entry name" value="NAT_SF"/>
    <property type="match status" value="1"/>
</dbReference>
<dbReference type="InterPro" id="IPR031165">
    <property type="entry name" value="GNAT_YJDJ"/>
</dbReference>
<dbReference type="EMBL" id="FOOG01000021">
    <property type="protein sequence ID" value="SFG07248.1"/>
    <property type="molecule type" value="Genomic_DNA"/>
</dbReference>
<keyword evidence="3" id="KW-1185">Reference proteome</keyword>
<evidence type="ECO:0000259" key="1">
    <source>
        <dbReference type="PROSITE" id="PS51729"/>
    </source>
</evidence>
<gene>
    <name evidence="2" type="ORF">SAMN05216353_12181</name>
</gene>
<organism evidence="2 3">
    <name type="scientific">Halobacillus alkaliphilus</name>
    <dbReference type="NCBI Taxonomy" id="396056"/>
    <lineage>
        <taxon>Bacteria</taxon>
        <taxon>Bacillati</taxon>
        <taxon>Bacillota</taxon>
        <taxon>Bacilli</taxon>
        <taxon>Bacillales</taxon>
        <taxon>Bacillaceae</taxon>
        <taxon>Halobacillus</taxon>
    </lineage>
</organism>
<dbReference type="PROSITE" id="PS51729">
    <property type="entry name" value="GNAT_YJDJ"/>
    <property type="match status" value="1"/>
</dbReference>
<dbReference type="Pfam" id="PF14542">
    <property type="entry name" value="Acetyltransf_CG"/>
    <property type="match status" value="1"/>
</dbReference>
<proteinExistence type="predicted"/>
<dbReference type="SUPFAM" id="SSF55729">
    <property type="entry name" value="Acyl-CoA N-acyltransferases (Nat)"/>
    <property type="match status" value="1"/>
</dbReference>
<dbReference type="PANTHER" id="PTHR31435:SF9">
    <property type="entry name" value="PROTEIN NATD1"/>
    <property type="match status" value="1"/>
</dbReference>
<dbReference type="PANTHER" id="PTHR31435">
    <property type="entry name" value="PROTEIN NATD1"/>
    <property type="match status" value="1"/>
</dbReference>
<sequence length="91" mass="10310">MSKAIQNDQGRFYIGDQGEPDAHLDFEEHGDTMKILSTVVVPSERENGLGSDLVDHAVNYARENKLKIDPVCSFAHEVIKDTPEYHVVWKK</sequence>
<dbReference type="Gene3D" id="3.40.630.30">
    <property type="match status" value="1"/>
</dbReference>
<evidence type="ECO:0000313" key="2">
    <source>
        <dbReference type="EMBL" id="SFG07248.1"/>
    </source>
</evidence>
<feature type="domain" description="N-acetyltransferase" evidence="1">
    <location>
        <begin position="4"/>
        <end position="90"/>
    </location>
</feature>
<dbReference type="Proteomes" id="UP000198897">
    <property type="component" value="Unassembled WGS sequence"/>
</dbReference>
<name>A0A1I2NU11_9BACI</name>
<dbReference type="AlphaFoldDB" id="A0A1I2NU11"/>
<dbReference type="InterPro" id="IPR016181">
    <property type="entry name" value="Acyl_CoA_acyltransferase"/>
</dbReference>
<reference evidence="3" key="1">
    <citation type="submission" date="2016-10" db="EMBL/GenBank/DDBJ databases">
        <authorList>
            <person name="Varghese N."/>
            <person name="Submissions S."/>
        </authorList>
    </citation>
    <scope>NUCLEOTIDE SEQUENCE [LARGE SCALE GENOMIC DNA]</scope>
    <source>
        <strain evidence="3">FP5</strain>
    </source>
</reference>
<accession>A0A1I2NU11</accession>
<evidence type="ECO:0000313" key="3">
    <source>
        <dbReference type="Proteomes" id="UP000198897"/>
    </source>
</evidence>
<dbReference type="InterPro" id="IPR045057">
    <property type="entry name" value="Gcn5-rel_NAT"/>
</dbReference>
<protein>
    <recommendedName>
        <fullName evidence="1">N-acetyltransferase domain-containing protein</fullName>
    </recommendedName>
</protein>